<evidence type="ECO:0000313" key="1">
    <source>
        <dbReference type="EMBL" id="MBB4000253.1"/>
    </source>
</evidence>
<evidence type="ECO:0000313" key="2">
    <source>
        <dbReference type="Proteomes" id="UP000542776"/>
    </source>
</evidence>
<organism evidence="1 2">
    <name type="scientific">Aureimonas pseudogalii</name>
    <dbReference type="NCBI Taxonomy" id="1744844"/>
    <lineage>
        <taxon>Bacteria</taxon>
        <taxon>Pseudomonadati</taxon>
        <taxon>Pseudomonadota</taxon>
        <taxon>Alphaproteobacteria</taxon>
        <taxon>Hyphomicrobiales</taxon>
        <taxon>Aurantimonadaceae</taxon>
        <taxon>Aureimonas</taxon>
    </lineage>
</organism>
<sequence length="283" mass="32035">MRKDIPCVPGKREFSSGRYFIAEIHDPRSMTEAYERFVLALQRRETVAGLFVISEQVSLGHEASASDQFRQCAELMREISDLPPEALANGGRLGKTVELDCPVTGVSRSFDDFDAVAFVPRSLDESDPLYDPMMGAPVSCINFSSDIYAFAMFTRDIALRLKKSEVSNLGADDRREVFAYASKQWQIFARATIRNYISITNIQKCPVSLSDDDSVWNANHQDPAFAENHKQQYAHHMPLLYAPRIVTAWEQFFETGYIENQSVETITPFGFSSSLQYEQGLRL</sequence>
<accession>A0A7W6H8A3</accession>
<name>A0A7W6H8A3_9HYPH</name>
<reference evidence="1 2" key="1">
    <citation type="submission" date="2020-08" db="EMBL/GenBank/DDBJ databases">
        <title>Genomic Encyclopedia of Type Strains, Phase IV (KMG-IV): sequencing the most valuable type-strain genomes for metagenomic binning, comparative biology and taxonomic classification.</title>
        <authorList>
            <person name="Goeker M."/>
        </authorList>
    </citation>
    <scope>NUCLEOTIDE SEQUENCE [LARGE SCALE GENOMIC DNA]</scope>
    <source>
        <strain evidence="1 2">DSM 102238</strain>
    </source>
</reference>
<protein>
    <submittedName>
        <fullName evidence="1">Uncharacterized protein</fullName>
    </submittedName>
</protein>
<dbReference type="EMBL" id="JACIEK010000017">
    <property type="protein sequence ID" value="MBB4000253.1"/>
    <property type="molecule type" value="Genomic_DNA"/>
</dbReference>
<gene>
    <name evidence="1" type="ORF">GGR04_004129</name>
</gene>
<dbReference type="Proteomes" id="UP000542776">
    <property type="component" value="Unassembled WGS sequence"/>
</dbReference>
<dbReference type="RefSeq" id="WP_183201943.1">
    <property type="nucleotide sequence ID" value="NZ_JACIEK010000017.1"/>
</dbReference>
<keyword evidence="2" id="KW-1185">Reference proteome</keyword>
<comment type="caution">
    <text evidence="1">The sequence shown here is derived from an EMBL/GenBank/DDBJ whole genome shotgun (WGS) entry which is preliminary data.</text>
</comment>
<dbReference type="AlphaFoldDB" id="A0A7W6H8A3"/>
<proteinExistence type="predicted"/>